<sequence>MVDAPHPSFGAEPLVSDTAFHAASVGITRFHIGTSYLEWDTRAAAIFDAGHDDRPAIDIWRSRVHPHDTSVLRTLYGDARTSIGAECIYRIIDRDNNIRHVLTRSVAIEHDPDGRPSVLTGVVSLVEPPPEPQVHLMPAVRWGRILDGVSLGFAIVDKAMVLQYINTQTERHLGVSREEVVGRHMHEALPETAGSYFDDLHRDAIATRGEVTRVVQALFLPGRTLEVTANYVESVVAISFRDVTDFAATTSSLLEAYRELLIKSRVDDLTGVLNRAALLERIERMTAETAAPAAVLFIDLDDFKGINDTYGHLAGDRVLRITAARLVAICDSGTVFGRIGGDEFVAALFDDTLLGPTRSAADIEREMIIAASPPIDIVDAHVSVSISIGIAHNTGASTLEEMLTQADRALYRAKQTGSSDRTDIPPFSP</sequence>
<dbReference type="SUPFAM" id="SSF55073">
    <property type="entry name" value="Nucleotide cyclase"/>
    <property type="match status" value="1"/>
</dbReference>
<keyword evidence="4" id="KW-1185">Reference proteome</keyword>
<feature type="domain" description="PAS" evidence="1">
    <location>
        <begin position="144"/>
        <end position="183"/>
    </location>
</feature>
<protein>
    <submittedName>
        <fullName evidence="3">Diguanylate cyclase</fullName>
        <ecNumber evidence="3">2.7.7.65</ecNumber>
    </submittedName>
</protein>
<dbReference type="InterPro" id="IPR043128">
    <property type="entry name" value="Rev_trsase/Diguanyl_cyclase"/>
</dbReference>
<evidence type="ECO:0000259" key="2">
    <source>
        <dbReference type="PROSITE" id="PS50887"/>
    </source>
</evidence>
<evidence type="ECO:0000259" key="1">
    <source>
        <dbReference type="PROSITE" id="PS50112"/>
    </source>
</evidence>
<dbReference type="InterPro" id="IPR000014">
    <property type="entry name" value="PAS"/>
</dbReference>
<dbReference type="SMART" id="SM00267">
    <property type="entry name" value="GGDEF"/>
    <property type="match status" value="1"/>
</dbReference>
<keyword evidence="3" id="KW-0808">Transferase</keyword>
<dbReference type="CDD" id="cd01949">
    <property type="entry name" value="GGDEF"/>
    <property type="match status" value="1"/>
</dbReference>
<keyword evidence="3" id="KW-0548">Nucleotidyltransferase</keyword>
<feature type="domain" description="GGDEF" evidence="2">
    <location>
        <begin position="291"/>
        <end position="426"/>
    </location>
</feature>
<dbReference type="InterPro" id="IPR052155">
    <property type="entry name" value="Biofilm_reg_signaling"/>
</dbReference>
<dbReference type="RefSeq" id="WP_269602473.1">
    <property type="nucleotide sequence ID" value="NZ_JAPWIJ010000002.1"/>
</dbReference>
<dbReference type="SMART" id="SM00091">
    <property type="entry name" value="PAS"/>
    <property type="match status" value="1"/>
</dbReference>
<dbReference type="Pfam" id="PF08448">
    <property type="entry name" value="PAS_4"/>
    <property type="match status" value="1"/>
</dbReference>
<gene>
    <name evidence="3" type="ORF">O4220_04715</name>
</gene>
<dbReference type="InterPro" id="IPR013655">
    <property type="entry name" value="PAS_fold_3"/>
</dbReference>
<dbReference type="CDD" id="cd00130">
    <property type="entry name" value="PAS"/>
    <property type="match status" value="1"/>
</dbReference>
<proteinExistence type="predicted"/>
<dbReference type="SUPFAM" id="SSF55785">
    <property type="entry name" value="PYP-like sensor domain (PAS domain)"/>
    <property type="match status" value="2"/>
</dbReference>
<dbReference type="InterPro" id="IPR029787">
    <property type="entry name" value="Nucleotide_cyclase"/>
</dbReference>
<dbReference type="InterPro" id="IPR013656">
    <property type="entry name" value="PAS_4"/>
</dbReference>
<evidence type="ECO:0000313" key="3">
    <source>
        <dbReference type="EMBL" id="MCZ4517810.1"/>
    </source>
</evidence>
<dbReference type="PANTHER" id="PTHR44757">
    <property type="entry name" value="DIGUANYLATE CYCLASE DGCP"/>
    <property type="match status" value="1"/>
</dbReference>
<accession>A0ABT4MBA6</accession>
<dbReference type="Pfam" id="PF08447">
    <property type="entry name" value="PAS_3"/>
    <property type="match status" value="1"/>
</dbReference>
<dbReference type="Gene3D" id="3.30.70.270">
    <property type="match status" value="1"/>
</dbReference>
<dbReference type="InterPro" id="IPR035965">
    <property type="entry name" value="PAS-like_dom_sf"/>
</dbReference>
<dbReference type="NCBIfam" id="TIGR00254">
    <property type="entry name" value="GGDEF"/>
    <property type="match status" value="1"/>
</dbReference>
<reference evidence="3" key="1">
    <citation type="submission" date="2022-12" db="EMBL/GenBank/DDBJ databases">
        <authorList>
            <person name="Krivoruchko A.V."/>
            <person name="Elkin A."/>
        </authorList>
    </citation>
    <scope>NUCLEOTIDE SEQUENCE</scope>
    <source>
        <strain evidence="3">IEGM 1391</strain>
    </source>
</reference>
<dbReference type="EC" id="2.7.7.65" evidence="3"/>
<evidence type="ECO:0000313" key="4">
    <source>
        <dbReference type="Proteomes" id="UP001081071"/>
    </source>
</evidence>
<dbReference type="PANTHER" id="PTHR44757:SF2">
    <property type="entry name" value="BIOFILM ARCHITECTURE MAINTENANCE PROTEIN MBAA"/>
    <property type="match status" value="1"/>
</dbReference>
<name>A0ABT4MBA6_9NOCA</name>
<dbReference type="Pfam" id="PF00990">
    <property type="entry name" value="GGDEF"/>
    <property type="match status" value="1"/>
</dbReference>
<dbReference type="Proteomes" id="UP001081071">
    <property type="component" value="Unassembled WGS sequence"/>
</dbReference>
<dbReference type="GO" id="GO:0052621">
    <property type="term" value="F:diguanylate cyclase activity"/>
    <property type="evidence" value="ECO:0007669"/>
    <property type="project" value="UniProtKB-EC"/>
</dbReference>
<dbReference type="Gene3D" id="3.30.450.20">
    <property type="entry name" value="PAS domain"/>
    <property type="match status" value="2"/>
</dbReference>
<comment type="caution">
    <text evidence="3">The sequence shown here is derived from an EMBL/GenBank/DDBJ whole genome shotgun (WGS) entry which is preliminary data.</text>
</comment>
<organism evidence="3 4">
    <name type="scientific">Rhodococcus ruber</name>
    <dbReference type="NCBI Taxonomy" id="1830"/>
    <lineage>
        <taxon>Bacteria</taxon>
        <taxon>Bacillati</taxon>
        <taxon>Actinomycetota</taxon>
        <taxon>Actinomycetes</taxon>
        <taxon>Mycobacteriales</taxon>
        <taxon>Nocardiaceae</taxon>
        <taxon>Rhodococcus</taxon>
    </lineage>
</organism>
<dbReference type="PROSITE" id="PS50112">
    <property type="entry name" value="PAS"/>
    <property type="match status" value="1"/>
</dbReference>
<dbReference type="InterPro" id="IPR000160">
    <property type="entry name" value="GGDEF_dom"/>
</dbReference>
<dbReference type="EMBL" id="JAPWIJ010000002">
    <property type="protein sequence ID" value="MCZ4517810.1"/>
    <property type="molecule type" value="Genomic_DNA"/>
</dbReference>
<dbReference type="PROSITE" id="PS50887">
    <property type="entry name" value="GGDEF"/>
    <property type="match status" value="1"/>
</dbReference>